<dbReference type="PANTHER" id="PTHR44169:SF6">
    <property type="entry name" value="NADPH-DEPENDENT 1-ACYLDIHYDROXYACETONE PHOSPHATE REDUCTASE"/>
    <property type="match status" value="1"/>
</dbReference>
<protein>
    <submittedName>
        <fullName evidence="5">Putative hydroxybutyrate dehydrogenase</fullName>
    </submittedName>
</protein>
<dbReference type="PANTHER" id="PTHR44169">
    <property type="entry name" value="NADPH-DEPENDENT 1-ACYLDIHYDROXYACETONE PHOSPHATE REDUCTASE"/>
    <property type="match status" value="1"/>
</dbReference>
<dbReference type="InterPro" id="IPR002347">
    <property type="entry name" value="SDR_fam"/>
</dbReference>
<evidence type="ECO:0000256" key="3">
    <source>
        <dbReference type="ARBA" id="ARBA00023002"/>
    </source>
</evidence>
<dbReference type="Gene3D" id="3.40.50.720">
    <property type="entry name" value="NAD(P)-binding Rossmann-like Domain"/>
    <property type="match status" value="1"/>
</dbReference>
<dbReference type="OrthoDB" id="2102561at2759"/>
<name>A0A6A6IMU0_9PLEO</name>
<dbReference type="GO" id="GO:0019433">
    <property type="term" value="P:triglyceride catabolic process"/>
    <property type="evidence" value="ECO:0007669"/>
    <property type="project" value="TreeGrafter"/>
</dbReference>
<proteinExistence type="inferred from homology"/>
<accession>A0A6A6IMU0</accession>
<dbReference type="EMBL" id="ML987193">
    <property type="protein sequence ID" value="KAF2250793.1"/>
    <property type="molecule type" value="Genomic_DNA"/>
</dbReference>
<dbReference type="AlphaFoldDB" id="A0A6A6IMU0"/>
<dbReference type="GO" id="GO:0004806">
    <property type="term" value="F:triacylglycerol lipase activity"/>
    <property type="evidence" value="ECO:0007669"/>
    <property type="project" value="TreeGrafter"/>
</dbReference>
<dbReference type="GO" id="GO:0005811">
    <property type="term" value="C:lipid droplet"/>
    <property type="evidence" value="ECO:0007669"/>
    <property type="project" value="TreeGrafter"/>
</dbReference>
<dbReference type="GO" id="GO:0005783">
    <property type="term" value="C:endoplasmic reticulum"/>
    <property type="evidence" value="ECO:0007669"/>
    <property type="project" value="TreeGrafter"/>
</dbReference>
<keyword evidence="3" id="KW-0560">Oxidoreductase</keyword>
<evidence type="ECO:0000256" key="1">
    <source>
        <dbReference type="ARBA" id="ARBA00006484"/>
    </source>
</evidence>
<dbReference type="RefSeq" id="XP_033685797.1">
    <property type="nucleotide sequence ID" value="XM_033828607.1"/>
</dbReference>
<evidence type="ECO:0000256" key="2">
    <source>
        <dbReference type="ARBA" id="ARBA00022857"/>
    </source>
</evidence>
<reference evidence="5" key="1">
    <citation type="journal article" date="2020" name="Stud. Mycol.">
        <title>101 Dothideomycetes genomes: a test case for predicting lifestyles and emergence of pathogens.</title>
        <authorList>
            <person name="Haridas S."/>
            <person name="Albert R."/>
            <person name="Binder M."/>
            <person name="Bloem J."/>
            <person name="Labutti K."/>
            <person name="Salamov A."/>
            <person name="Andreopoulos B."/>
            <person name="Baker S."/>
            <person name="Barry K."/>
            <person name="Bills G."/>
            <person name="Bluhm B."/>
            <person name="Cannon C."/>
            <person name="Castanera R."/>
            <person name="Culley D."/>
            <person name="Daum C."/>
            <person name="Ezra D."/>
            <person name="Gonzalez J."/>
            <person name="Henrissat B."/>
            <person name="Kuo A."/>
            <person name="Liang C."/>
            <person name="Lipzen A."/>
            <person name="Lutzoni F."/>
            <person name="Magnuson J."/>
            <person name="Mondo S."/>
            <person name="Nolan M."/>
            <person name="Ohm R."/>
            <person name="Pangilinan J."/>
            <person name="Park H.-J."/>
            <person name="Ramirez L."/>
            <person name="Alfaro M."/>
            <person name="Sun H."/>
            <person name="Tritt A."/>
            <person name="Yoshinaga Y."/>
            <person name="Zwiers L.-H."/>
            <person name="Turgeon B."/>
            <person name="Goodwin S."/>
            <person name="Spatafora J."/>
            <person name="Crous P."/>
            <person name="Grigoriev I."/>
        </authorList>
    </citation>
    <scope>NUCLEOTIDE SEQUENCE</scope>
    <source>
        <strain evidence="5">CBS 122368</strain>
    </source>
</reference>
<dbReference type="Proteomes" id="UP000800094">
    <property type="component" value="Unassembled WGS sequence"/>
</dbReference>
<evidence type="ECO:0000256" key="4">
    <source>
        <dbReference type="RuleBase" id="RU000363"/>
    </source>
</evidence>
<dbReference type="InterPro" id="IPR036291">
    <property type="entry name" value="NAD(P)-bd_dom_sf"/>
</dbReference>
<dbReference type="PRINTS" id="PR00080">
    <property type="entry name" value="SDRFAMILY"/>
</dbReference>
<dbReference type="InterPro" id="IPR020904">
    <property type="entry name" value="Sc_DH/Rdtase_CS"/>
</dbReference>
<organism evidence="5 6">
    <name type="scientific">Trematosphaeria pertusa</name>
    <dbReference type="NCBI Taxonomy" id="390896"/>
    <lineage>
        <taxon>Eukaryota</taxon>
        <taxon>Fungi</taxon>
        <taxon>Dikarya</taxon>
        <taxon>Ascomycota</taxon>
        <taxon>Pezizomycotina</taxon>
        <taxon>Dothideomycetes</taxon>
        <taxon>Pleosporomycetidae</taxon>
        <taxon>Pleosporales</taxon>
        <taxon>Massarineae</taxon>
        <taxon>Trematosphaeriaceae</taxon>
        <taxon>Trematosphaeria</taxon>
    </lineage>
</organism>
<dbReference type="GeneID" id="54581937"/>
<dbReference type="Pfam" id="PF00106">
    <property type="entry name" value="adh_short"/>
    <property type="match status" value="1"/>
</dbReference>
<evidence type="ECO:0000313" key="6">
    <source>
        <dbReference type="Proteomes" id="UP000800094"/>
    </source>
</evidence>
<keyword evidence="6" id="KW-1185">Reference proteome</keyword>
<evidence type="ECO:0000313" key="5">
    <source>
        <dbReference type="EMBL" id="KAF2250793.1"/>
    </source>
</evidence>
<dbReference type="SUPFAM" id="SSF51735">
    <property type="entry name" value="NAD(P)-binding Rossmann-fold domains"/>
    <property type="match status" value="1"/>
</dbReference>
<dbReference type="PRINTS" id="PR00081">
    <property type="entry name" value="GDHRDH"/>
</dbReference>
<dbReference type="GO" id="GO:0006654">
    <property type="term" value="P:phosphatidic acid biosynthetic process"/>
    <property type="evidence" value="ECO:0007669"/>
    <property type="project" value="TreeGrafter"/>
</dbReference>
<sequence length="271" mass="29054">MASSKSTVLITGCSDGGIGSALAAVFQQRGYHVFATARDPSKLSSLKDLPNVTLLKLEVTSAADIHAAAEAVSKQTGGTLDYLISNAGRNHFTPILDDDVAKAREIFDINIFGPMVLAQTFAPLLMRAKGMLAFITSIAGYMNTPYMGTYSASKRALEVIAETMRLELKPFGVDVLSVVTGAVKSQGQTYFGDFALPENSLRARGGDGLQRMDTMEYANAVADEVVKRTTGRFWYGQNADMVRMSTTAVNVPQEAMDAGMIMGTGLDKLNK</sequence>
<dbReference type="GO" id="GO:0000140">
    <property type="term" value="F:acylglycerone-phosphate reductase (NADP+) activity"/>
    <property type="evidence" value="ECO:0007669"/>
    <property type="project" value="TreeGrafter"/>
</dbReference>
<keyword evidence="2" id="KW-0521">NADP</keyword>
<comment type="similarity">
    <text evidence="1 4">Belongs to the short-chain dehydrogenases/reductases (SDR) family.</text>
</comment>
<gene>
    <name evidence="5" type="ORF">BU26DRAFT_517579</name>
</gene>
<dbReference type="PROSITE" id="PS00061">
    <property type="entry name" value="ADH_SHORT"/>
    <property type="match status" value="1"/>
</dbReference>